<comment type="caution">
    <text evidence="4">The sequence shown here is derived from an EMBL/GenBank/DDBJ whole genome shotgun (WGS) entry which is preliminary data.</text>
</comment>
<dbReference type="Pfam" id="PF00975">
    <property type="entry name" value="Thioesterase"/>
    <property type="match status" value="1"/>
</dbReference>
<keyword evidence="6" id="KW-1185">Reference proteome</keyword>
<dbReference type="InterPro" id="IPR012223">
    <property type="entry name" value="TEII"/>
</dbReference>
<dbReference type="OrthoDB" id="2213423at2"/>
<dbReference type="AlphaFoldDB" id="A0A3E2NF30"/>
<evidence type="ECO:0000313" key="6">
    <source>
        <dbReference type="Proteomes" id="UP001419084"/>
    </source>
</evidence>
<organism evidence="4 5">
    <name type="scientific">Lacrimispora amygdalina</name>
    <dbReference type="NCBI Taxonomy" id="253257"/>
    <lineage>
        <taxon>Bacteria</taxon>
        <taxon>Bacillati</taxon>
        <taxon>Bacillota</taxon>
        <taxon>Clostridia</taxon>
        <taxon>Lachnospirales</taxon>
        <taxon>Lachnospiraceae</taxon>
        <taxon>Lacrimispora</taxon>
    </lineage>
</organism>
<accession>A0A3E2NF30</accession>
<dbReference type="RefSeq" id="WP_117416405.1">
    <property type="nucleotide sequence ID" value="NZ_BRPJ01000084.1"/>
</dbReference>
<comment type="similarity">
    <text evidence="1">Belongs to the thioesterase family.</text>
</comment>
<dbReference type="InterPro" id="IPR001031">
    <property type="entry name" value="Thioesterase"/>
</dbReference>
<dbReference type="SUPFAM" id="SSF53474">
    <property type="entry name" value="alpha/beta-Hydrolases"/>
    <property type="match status" value="1"/>
</dbReference>
<dbReference type="Proteomes" id="UP000260680">
    <property type="component" value="Unassembled WGS sequence"/>
</dbReference>
<reference evidence="3 6" key="2">
    <citation type="journal article" date="2024" name="Int. J. Syst. Evol. Microbiol.">
        <title>Lacrimispora brassicae sp. nov. isolated from fermented cabbage, and proposal of Clostridium indicum Gundawar et al. 2019 and Clostridium methoxybenzovorans Mechichi et al. 1999 as heterotypic synonyms of Lacrimispora amygdalina (Parshina et al. 2003) Haas and Blanchard 2020 and Lacrimispora indolis (McClung and McCoy 1957) Haas and Blanchard 2020, respectively.</title>
        <authorList>
            <person name="Kobayashi H."/>
            <person name="Tanizawa Y."/>
            <person name="Sakamoto M."/>
            <person name="Ohkuma M."/>
            <person name="Tohno M."/>
        </authorList>
    </citation>
    <scope>NUCLEOTIDE SEQUENCE [LARGE SCALE GENOMIC DNA]</scope>
    <source>
        <strain evidence="3 6">DSM 12857</strain>
    </source>
</reference>
<evidence type="ECO:0000259" key="2">
    <source>
        <dbReference type="Pfam" id="PF00975"/>
    </source>
</evidence>
<name>A0A3E2NF30_9FIRM</name>
<evidence type="ECO:0000313" key="3">
    <source>
        <dbReference type="EMBL" id="GLB32065.1"/>
    </source>
</evidence>
<proteinExistence type="inferred from homology"/>
<feature type="domain" description="Thioesterase" evidence="2">
    <location>
        <begin position="5"/>
        <end position="229"/>
    </location>
</feature>
<evidence type="ECO:0000313" key="5">
    <source>
        <dbReference type="Proteomes" id="UP000260680"/>
    </source>
</evidence>
<dbReference type="EMBL" id="QOHO01000022">
    <property type="protein sequence ID" value="RFZ79563.1"/>
    <property type="molecule type" value="Genomic_DNA"/>
</dbReference>
<sequence length="240" mass="27151">MSRIKLFCLPYAGSSAMIYYQWSKFLDKDIDLQPVELAGRGSRIDVPLYDSMNGAAQDVCCSIKNQIKDTPYAIFGHSMGSWIAFELYHELKKSGLRMPEHIFFSGNRAPQLNVKRNRIIHNLPEHEFKNAILKMGGTPKAVFEDSALAEIFVPLIRADYKITEKYIYTPGKSKLECGVSILCGKDDTITEEGIEAWNENLLNEAEIVYFSGGHFFLNQNIGNVTAYINRTLKKADCYVS</sequence>
<protein>
    <submittedName>
        <fullName evidence="4">Thioesterase</fullName>
    </submittedName>
</protein>
<dbReference type="InterPro" id="IPR029058">
    <property type="entry name" value="AB_hydrolase_fold"/>
</dbReference>
<dbReference type="PANTHER" id="PTHR11487">
    <property type="entry name" value="THIOESTERASE"/>
    <property type="match status" value="1"/>
</dbReference>
<dbReference type="GO" id="GO:0008610">
    <property type="term" value="P:lipid biosynthetic process"/>
    <property type="evidence" value="ECO:0007669"/>
    <property type="project" value="TreeGrafter"/>
</dbReference>
<evidence type="ECO:0000313" key="4">
    <source>
        <dbReference type="EMBL" id="RFZ79563.1"/>
    </source>
</evidence>
<dbReference type="EMBL" id="BRPJ01000084">
    <property type="protein sequence ID" value="GLB32065.1"/>
    <property type="molecule type" value="Genomic_DNA"/>
</dbReference>
<dbReference type="PANTHER" id="PTHR11487:SF0">
    <property type="entry name" value="S-ACYL FATTY ACID SYNTHASE THIOESTERASE, MEDIUM CHAIN"/>
    <property type="match status" value="1"/>
</dbReference>
<reference evidence="4 5" key="1">
    <citation type="submission" date="2018-07" db="EMBL/GenBank/DDBJ databases">
        <title>New species, Clostridium PI-S10-A1B.</title>
        <authorList>
            <person name="Krishna G."/>
            <person name="Summeta K."/>
            <person name="Shikha S."/>
            <person name="Prabhu P.B."/>
            <person name="Suresh K."/>
        </authorList>
    </citation>
    <scope>NUCLEOTIDE SEQUENCE [LARGE SCALE GENOMIC DNA]</scope>
    <source>
        <strain evidence="4 5">PI-S10-A1B</strain>
    </source>
</reference>
<dbReference type="Gene3D" id="3.40.50.1820">
    <property type="entry name" value="alpha/beta hydrolase"/>
    <property type="match status" value="1"/>
</dbReference>
<evidence type="ECO:0000256" key="1">
    <source>
        <dbReference type="ARBA" id="ARBA00007169"/>
    </source>
</evidence>
<gene>
    <name evidence="4" type="ORF">DS742_07670</name>
    <name evidence="3" type="ORF">LAD12857_39880</name>
</gene>
<dbReference type="Proteomes" id="UP001419084">
    <property type="component" value="Unassembled WGS sequence"/>
</dbReference>